<dbReference type="InterPro" id="IPR011993">
    <property type="entry name" value="PH-like_dom_sf"/>
</dbReference>
<evidence type="ECO:0000313" key="4">
    <source>
        <dbReference type="Proteomes" id="UP000092124"/>
    </source>
</evidence>
<dbReference type="GO" id="GO:0007173">
    <property type="term" value="P:epidermal growth factor receptor signaling pathway"/>
    <property type="evidence" value="ECO:0007669"/>
    <property type="project" value="TreeGrafter"/>
</dbReference>
<dbReference type="InterPro" id="IPR051235">
    <property type="entry name" value="CEP152/SHC-Transforming"/>
</dbReference>
<dbReference type="Gene3D" id="2.30.29.30">
    <property type="entry name" value="Pleckstrin-homology domain (PH domain)/Phosphotyrosine-binding domain (PTB)"/>
    <property type="match status" value="1"/>
</dbReference>
<keyword evidence="1" id="KW-0341">Growth regulation</keyword>
<dbReference type="SUPFAM" id="SSF50729">
    <property type="entry name" value="PH domain-like"/>
    <property type="match status" value="1"/>
</dbReference>
<dbReference type="Pfam" id="PF00640">
    <property type="entry name" value="PID"/>
    <property type="match status" value="1"/>
</dbReference>
<keyword evidence="4" id="KW-1185">Reference proteome</keyword>
<organism evidence="3 4">
    <name type="scientific">Neotoma lepida</name>
    <name type="common">Desert woodrat</name>
    <dbReference type="NCBI Taxonomy" id="56216"/>
    <lineage>
        <taxon>Eukaryota</taxon>
        <taxon>Metazoa</taxon>
        <taxon>Chordata</taxon>
        <taxon>Craniata</taxon>
        <taxon>Vertebrata</taxon>
        <taxon>Euteleostomi</taxon>
        <taxon>Mammalia</taxon>
        <taxon>Eutheria</taxon>
        <taxon>Euarchontoglires</taxon>
        <taxon>Glires</taxon>
        <taxon>Rodentia</taxon>
        <taxon>Myomorpha</taxon>
        <taxon>Muroidea</taxon>
        <taxon>Cricetidae</taxon>
        <taxon>Neotominae</taxon>
        <taxon>Neotoma</taxon>
    </lineage>
</organism>
<dbReference type="GO" id="GO:0035556">
    <property type="term" value="P:intracellular signal transduction"/>
    <property type="evidence" value="ECO:0007669"/>
    <property type="project" value="InterPro"/>
</dbReference>
<dbReference type="STRING" id="56216.A0A1A6GP89"/>
<dbReference type="AlphaFoldDB" id="A0A1A6GP89"/>
<dbReference type="GO" id="GO:0008286">
    <property type="term" value="P:insulin receptor signaling pathway"/>
    <property type="evidence" value="ECO:0007669"/>
    <property type="project" value="TreeGrafter"/>
</dbReference>
<dbReference type="GO" id="GO:0005886">
    <property type="term" value="C:plasma membrane"/>
    <property type="evidence" value="ECO:0007669"/>
    <property type="project" value="TreeGrafter"/>
</dbReference>
<protein>
    <recommendedName>
        <fullName evidence="2">PID domain-containing protein</fullName>
    </recommendedName>
</protein>
<dbReference type="PRINTS" id="PR00629">
    <property type="entry name" value="SHCPIDOMAIN"/>
</dbReference>
<dbReference type="Proteomes" id="UP000092124">
    <property type="component" value="Unassembled WGS sequence"/>
</dbReference>
<evidence type="ECO:0000313" key="3">
    <source>
        <dbReference type="EMBL" id="OBS68113.1"/>
    </source>
</evidence>
<comment type="caution">
    <text evidence="3">The sequence shown here is derived from an EMBL/GenBank/DDBJ whole genome shotgun (WGS) entry which is preliminary data.</text>
</comment>
<dbReference type="OrthoDB" id="9938362at2759"/>
<dbReference type="InterPro" id="IPR006020">
    <property type="entry name" value="PTB/PI_dom"/>
</dbReference>
<dbReference type="InterPro" id="IPR006019">
    <property type="entry name" value="PID_Shc-like"/>
</dbReference>
<dbReference type="EMBL" id="LZPO01076115">
    <property type="protein sequence ID" value="OBS68113.1"/>
    <property type="molecule type" value="Genomic_DNA"/>
</dbReference>
<gene>
    <name evidence="3" type="ORF">A6R68_03345</name>
</gene>
<dbReference type="PANTHER" id="PTHR10337">
    <property type="entry name" value="SHC TRANSFORMING PROTEIN"/>
    <property type="match status" value="1"/>
</dbReference>
<dbReference type="GO" id="GO:0030971">
    <property type="term" value="F:receptor tyrosine kinase binding"/>
    <property type="evidence" value="ECO:0007669"/>
    <property type="project" value="TreeGrafter"/>
</dbReference>
<proteinExistence type="predicted"/>
<sequence>MGCVEVLPPMRVLDFHTRSWVTKEAISLVCEAVPGTKGAARRRKPCSRPFSSTLGRSKLNLLECPWLSLRLQTGHCQPSHAICLIHVWLGYGHIDHVAYIAKDRVNQRACGILECPWRVVDMRHQEGAAQPTLPTAQMPSHWGAPLPIGHILQETLGP</sequence>
<evidence type="ECO:0000259" key="2">
    <source>
        <dbReference type="Pfam" id="PF00640"/>
    </source>
</evidence>
<dbReference type="PANTHER" id="PTHR10337:SF2">
    <property type="entry name" value="SHC-TRANSFORMING PROTEIN 1"/>
    <property type="match status" value="1"/>
</dbReference>
<name>A0A1A6GP89_NEOLE</name>
<evidence type="ECO:0000256" key="1">
    <source>
        <dbReference type="ARBA" id="ARBA00022604"/>
    </source>
</evidence>
<feature type="domain" description="PID" evidence="2">
    <location>
        <begin position="1"/>
        <end position="116"/>
    </location>
</feature>
<reference evidence="3 4" key="1">
    <citation type="submission" date="2016-06" db="EMBL/GenBank/DDBJ databases">
        <title>The Draft Genome Sequence and Annotation of the Desert Woodrat Neotoma lepida.</title>
        <authorList>
            <person name="Campbell M."/>
            <person name="Oakeson K.F."/>
            <person name="Yandell M."/>
            <person name="Halpert J.R."/>
            <person name="Dearing D."/>
        </authorList>
    </citation>
    <scope>NUCLEOTIDE SEQUENCE [LARGE SCALE GENOMIC DNA]</scope>
    <source>
        <strain evidence="3">417</strain>
        <tissue evidence="3">Liver</tissue>
    </source>
</reference>
<accession>A0A1A6GP89</accession>